<evidence type="ECO:0008006" key="3">
    <source>
        <dbReference type="Google" id="ProtNLM"/>
    </source>
</evidence>
<name>D6Z4L9_DESAT</name>
<dbReference type="KEGG" id="dak:DaAHT2_1803"/>
<proteinExistence type="predicted"/>
<evidence type="ECO:0000313" key="1">
    <source>
        <dbReference type="EMBL" id="ADH86494.1"/>
    </source>
</evidence>
<reference evidence="2" key="1">
    <citation type="submission" date="2010-02" db="EMBL/GenBank/DDBJ databases">
        <title>Complete sequence of Desulfurivibrio alkaliphilus AHT2.</title>
        <authorList>
            <consortium name="US DOE Joint Genome Institute"/>
            <person name="Pitluck S."/>
            <person name="Chertkov O."/>
            <person name="Detter J.C."/>
            <person name="Han C."/>
            <person name="Tapia R."/>
            <person name="Larimer F."/>
            <person name="Land M."/>
            <person name="Hauser L."/>
            <person name="Kyrpides N."/>
            <person name="Mikhailova N."/>
            <person name="Sorokin D.Y."/>
            <person name="Muyzer G."/>
            <person name="Woyke T."/>
        </authorList>
    </citation>
    <scope>NUCLEOTIDE SEQUENCE [LARGE SCALE GENOMIC DNA]</scope>
    <source>
        <strain evidence="2">DSM 19089 / UNIQEM U267 / AHT2</strain>
    </source>
</reference>
<dbReference type="AlphaFoldDB" id="D6Z4L9"/>
<keyword evidence="2" id="KW-1185">Reference proteome</keyword>
<accession>D6Z4L9</accession>
<dbReference type="HOGENOM" id="CLU_890602_0_0_7"/>
<dbReference type="OrthoDB" id="9815894at2"/>
<organism evidence="1 2">
    <name type="scientific">Desulfurivibrio alkaliphilus (strain DSM 19089 / UNIQEM U267 / AHT2)</name>
    <dbReference type="NCBI Taxonomy" id="589865"/>
    <lineage>
        <taxon>Bacteria</taxon>
        <taxon>Pseudomonadati</taxon>
        <taxon>Thermodesulfobacteriota</taxon>
        <taxon>Desulfobulbia</taxon>
        <taxon>Desulfobulbales</taxon>
        <taxon>Desulfobulbaceae</taxon>
        <taxon>Desulfurivibrio</taxon>
    </lineage>
</organism>
<sequence length="312" mass="36090">MAAGSFEEIRALSYGVQGLLLAREQKIIFGERLARYSLCPDPGLWSRVFGKSLYRGWGAAFGWPALLDRVLFMAVRHKLRPKPALYRPLLQQYLGRDFAEDREYLDLLSRLVAALRACRYEAGKGCSVVHDPAVAATVSALFALFYDRLCRTGVIPVFDNAFAGMQARYFHLLQTAVFQRQLIFLVYRDPRDQFVELVRHSVRTRPSMVGAFIRQYKQNMQDSRQLLADSRGKFLRLLSFEEFVCHQAKREDLRRELDQFFADAVLPGGWRAGLFQAAQSRKNIGIWRQSGLRRQMERIMRELPNYLRPEAD</sequence>
<protein>
    <recommendedName>
        <fullName evidence="3">Sulfotransferase</fullName>
    </recommendedName>
</protein>
<dbReference type="RefSeq" id="WP_013164017.1">
    <property type="nucleotide sequence ID" value="NC_014216.1"/>
</dbReference>
<dbReference type="STRING" id="589865.DaAHT2_1803"/>
<dbReference type="Proteomes" id="UP000001508">
    <property type="component" value="Chromosome"/>
</dbReference>
<evidence type="ECO:0000313" key="2">
    <source>
        <dbReference type="Proteomes" id="UP000001508"/>
    </source>
</evidence>
<gene>
    <name evidence="1" type="ordered locus">DaAHT2_1803</name>
</gene>
<dbReference type="EMBL" id="CP001940">
    <property type="protein sequence ID" value="ADH86494.1"/>
    <property type="molecule type" value="Genomic_DNA"/>
</dbReference>
<dbReference type="InParanoid" id="D6Z4L9"/>